<accession>A0AAX2A9G5</accession>
<evidence type="ECO:0000256" key="1">
    <source>
        <dbReference type="SAM" id="SignalP"/>
    </source>
</evidence>
<dbReference type="KEGG" id="hbv:ABIV_0469"/>
<evidence type="ECO:0000313" key="4">
    <source>
        <dbReference type="Proteomes" id="UP000253850"/>
    </source>
</evidence>
<reference evidence="2 4" key="2">
    <citation type="submission" date="2018-07" db="EMBL/GenBank/DDBJ databases">
        <title>Complete genome of the Arcobacter bivalviorum type strain LMG 26154.</title>
        <authorList>
            <person name="Miller W.G."/>
            <person name="Yee E."/>
            <person name="Bono J.L."/>
        </authorList>
    </citation>
    <scope>NUCLEOTIDE SEQUENCE [LARGE SCALE GENOMIC DNA]</scope>
    <source>
        <strain evidence="2 4">LMG 26154</strain>
    </source>
</reference>
<dbReference type="EMBL" id="CP031217">
    <property type="protein sequence ID" value="AXH11490.1"/>
    <property type="molecule type" value="Genomic_DNA"/>
</dbReference>
<organism evidence="3 5">
    <name type="scientific">Halarcobacter bivalviorum</name>
    <dbReference type="NCBI Taxonomy" id="663364"/>
    <lineage>
        <taxon>Bacteria</taxon>
        <taxon>Pseudomonadati</taxon>
        <taxon>Campylobacterota</taxon>
        <taxon>Epsilonproteobacteria</taxon>
        <taxon>Campylobacterales</taxon>
        <taxon>Arcobacteraceae</taxon>
        <taxon>Halarcobacter</taxon>
    </lineage>
</organism>
<reference evidence="3 5" key="1">
    <citation type="submission" date="2017-10" db="EMBL/GenBank/DDBJ databases">
        <title>Genomics of the genus Arcobacter.</title>
        <authorList>
            <person name="Perez-Cataluna A."/>
            <person name="Figueras M.J."/>
        </authorList>
    </citation>
    <scope>NUCLEOTIDE SEQUENCE [LARGE SCALE GENOMIC DNA]</scope>
    <source>
        <strain evidence="3 5">CECT 7835</strain>
    </source>
</reference>
<dbReference type="RefSeq" id="WP_114838364.1">
    <property type="nucleotide sequence ID" value="NZ_CP031217.1"/>
</dbReference>
<dbReference type="EMBL" id="PDKM01000006">
    <property type="protein sequence ID" value="RXK09326.1"/>
    <property type="molecule type" value="Genomic_DNA"/>
</dbReference>
<feature type="chain" id="PRO_5044718493" evidence="1">
    <location>
        <begin position="27"/>
        <end position="133"/>
    </location>
</feature>
<keyword evidence="2" id="KW-0966">Cell projection</keyword>
<dbReference type="Proteomes" id="UP000253850">
    <property type="component" value="Chromosome"/>
</dbReference>
<gene>
    <name evidence="2" type="ORF">ABIV_0469</name>
    <name evidence="3" type="ORF">CRV05_10370</name>
</gene>
<dbReference type="AlphaFoldDB" id="A0AAX2A9G5"/>
<keyword evidence="2" id="KW-0969">Cilium</keyword>
<name>A0AAX2A9G5_9BACT</name>
<keyword evidence="2" id="KW-0282">Flagellum</keyword>
<proteinExistence type="predicted"/>
<feature type="signal peptide" evidence="1">
    <location>
        <begin position="1"/>
        <end position="26"/>
    </location>
</feature>
<evidence type="ECO:0000313" key="2">
    <source>
        <dbReference type="EMBL" id="AXH11490.1"/>
    </source>
</evidence>
<protein>
    <submittedName>
        <fullName evidence="2">Flagellar P ring chaperone FlgA</fullName>
    </submittedName>
</protein>
<keyword evidence="1" id="KW-0732">Signal</keyword>
<evidence type="ECO:0000313" key="3">
    <source>
        <dbReference type="EMBL" id="RXK09326.1"/>
    </source>
</evidence>
<keyword evidence="5" id="KW-1185">Reference proteome</keyword>
<dbReference type="Proteomes" id="UP000289193">
    <property type="component" value="Unassembled WGS sequence"/>
</dbReference>
<sequence length="133" mass="15515">MLRLSSLFIISSLLLAKLFAIEVVVATQDIHYNEFVTDKMVRKTEVKSVKRNCIPASFEAFKTKKLQATHYMKKGFIICQNDIKEYSNESVLFNFGSIQIEKHGEIIFENDEYLRIRKSDGEIEKIYKDGRIK</sequence>
<evidence type="ECO:0000313" key="5">
    <source>
        <dbReference type="Proteomes" id="UP000289193"/>
    </source>
</evidence>